<accession>A0A368BIB1</accession>
<dbReference type="Gene3D" id="3.40.50.720">
    <property type="entry name" value="NAD(P)-binding Rossmann-like Domain"/>
    <property type="match status" value="1"/>
</dbReference>
<organism evidence="2 3">
    <name type="scientific">SAR86 cluster bacterium</name>
    <dbReference type="NCBI Taxonomy" id="2030880"/>
    <lineage>
        <taxon>Bacteria</taxon>
        <taxon>Pseudomonadati</taxon>
        <taxon>Pseudomonadota</taxon>
        <taxon>Gammaproteobacteria</taxon>
        <taxon>SAR86 cluster</taxon>
    </lineage>
</organism>
<dbReference type="Pfam" id="PF00107">
    <property type="entry name" value="ADH_zinc_N"/>
    <property type="match status" value="1"/>
</dbReference>
<dbReference type="PANTHER" id="PTHR43677:SF1">
    <property type="entry name" value="ACRYLYL-COA REDUCTASE ACUI-RELATED"/>
    <property type="match status" value="1"/>
</dbReference>
<sequence length="327" mass="34711">MQYSAYYVEENDGVFSASISRLELEKPADGFVQIKVSHSSLNYKDALSASGNKGVTRNYPFVPGIDAAGTITDANSSQFSEGDEVIVTGYDMGMNTPGGFGEFINVPATWVVKKPNNLTHLESMSIGTAGLTAAASVFKIHESAMESDLPVLVSGATGGVGSIGVMLMSKLGKEVSALTGKSSSVDFLKSIGATNIILRDEYLEAPAKAMERPLFSSAIDTVGGKILSKMLAQISPHGVVACCGNVAGIEVNTTVFPFILRGISLCGIDSAESPLDFKTSIWEKFANEWKLDLSTSTKIIAKQNLQQEIDLILQGGQEGRVVISHEE</sequence>
<evidence type="ECO:0000313" key="3">
    <source>
        <dbReference type="Proteomes" id="UP000253032"/>
    </source>
</evidence>
<dbReference type="GO" id="GO:0043957">
    <property type="term" value="F:acryloyl-CoA reductase (NADPH) activity"/>
    <property type="evidence" value="ECO:0007669"/>
    <property type="project" value="TreeGrafter"/>
</dbReference>
<dbReference type="InterPro" id="IPR013149">
    <property type="entry name" value="ADH-like_C"/>
</dbReference>
<dbReference type="CDD" id="cd05280">
    <property type="entry name" value="MDR_yhdh_yhfp"/>
    <property type="match status" value="1"/>
</dbReference>
<comment type="caution">
    <text evidence="2">The sequence shown here is derived from an EMBL/GenBank/DDBJ whole genome shotgun (WGS) entry which is preliminary data.</text>
</comment>
<dbReference type="SUPFAM" id="SSF51735">
    <property type="entry name" value="NAD(P)-binding Rossmann-fold domains"/>
    <property type="match status" value="1"/>
</dbReference>
<dbReference type="NCBIfam" id="TIGR02823">
    <property type="entry name" value="oxido_YhdH"/>
    <property type="match status" value="1"/>
</dbReference>
<dbReference type="AlphaFoldDB" id="A0A368BIB1"/>
<dbReference type="Proteomes" id="UP000253032">
    <property type="component" value="Unassembled WGS sequence"/>
</dbReference>
<dbReference type="PANTHER" id="PTHR43677">
    <property type="entry name" value="SHORT-CHAIN DEHYDROGENASE/REDUCTASE"/>
    <property type="match status" value="1"/>
</dbReference>
<dbReference type="Pfam" id="PF08240">
    <property type="entry name" value="ADH_N"/>
    <property type="match status" value="1"/>
</dbReference>
<evidence type="ECO:0000313" key="2">
    <source>
        <dbReference type="EMBL" id="RCL37048.1"/>
    </source>
</evidence>
<dbReference type="SUPFAM" id="SSF50129">
    <property type="entry name" value="GroES-like"/>
    <property type="match status" value="1"/>
</dbReference>
<dbReference type="Gene3D" id="3.90.180.10">
    <property type="entry name" value="Medium-chain alcohol dehydrogenases, catalytic domain"/>
    <property type="match status" value="1"/>
</dbReference>
<evidence type="ECO:0000259" key="1">
    <source>
        <dbReference type="SMART" id="SM00829"/>
    </source>
</evidence>
<dbReference type="InterPro" id="IPR013154">
    <property type="entry name" value="ADH-like_N"/>
</dbReference>
<feature type="domain" description="Enoyl reductase (ER)" evidence="1">
    <location>
        <begin position="17"/>
        <end position="323"/>
    </location>
</feature>
<dbReference type="InterPro" id="IPR014188">
    <property type="entry name" value="Acrylyl-CoA_reductase_AcuI"/>
</dbReference>
<protein>
    <submittedName>
        <fullName evidence="2">Oxidoreductase</fullName>
    </submittedName>
</protein>
<dbReference type="EMBL" id="QOPC01000033">
    <property type="protein sequence ID" value="RCL37048.1"/>
    <property type="molecule type" value="Genomic_DNA"/>
</dbReference>
<dbReference type="InterPro" id="IPR036291">
    <property type="entry name" value="NAD(P)-bd_dom_sf"/>
</dbReference>
<dbReference type="SMART" id="SM00829">
    <property type="entry name" value="PKS_ER"/>
    <property type="match status" value="1"/>
</dbReference>
<name>A0A368BIB1_9GAMM</name>
<proteinExistence type="predicted"/>
<dbReference type="InterPro" id="IPR020843">
    <property type="entry name" value="ER"/>
</dbReference>
<reference evidence="2 3" key="1">
    <citation type="journal article" date="2018" name="Microbiome">
        <title>Fine metagenomic profile of the Mediterranean stratified and mixed water columns revealed by assembly and recruitment.</title>
        <authorList>
            <person name="Haro-Moreno J.M."/>
            <person name="Lopez-Perez M."/>
            <person name="De La Torre J.R."/>
            <person name="Picazo A."/>
            <person name="Camacho A."/>
            <person name="Rodriguez-Valera F."/>
        </authorList>
    </citation>
    <scope>NUCLEOTIDE SEQUENCE [LARGE SCALE GENOMIC DNA]</scope>
    <source>
        <strain evidence="2">MED-G84</strain>
    </source>
</reference>
<dbReference type="InterPro" id="IPR051397">
    <property type="entry name" value="Zn-ADH-like_protein"/>
</dbReference>
<gene>
    <name evidence="2" type="ORF">DBW98_04535</name>
</gene>
<dbReference type="InterPro" id="IPR011032">
    <property type="entry name" value="GroES-like_sf"/>
</dbReference>